<dbReference type="Gene3D" id="3.30.360.10">
    <property type="entry name" value="Dihydrodipicolinate Reductase, domain 2"/>
    <property type="match status" value="1"/>
</dbReference>
<gene>
    <name evidence="3" type="ORF">E6H03_10680</name>
</gene>
<evidence type="ECO:0000313" key="3">
    <source>
        <dbReference type="EMBL" id="TMI79221.1"/>
    </source>
</evidence>
<dbReference type="InterPro" id="IPR036291">
    <property type="entry name" value="NAD(P)-bd_dom_sf"/>
</dbReference>
<dbReference type="GO" id="GO:0000166">
    <property type="term" value="F:nucleotide binding"/>
    <property type="evidence" value="ECO:0007669"/>
    <property type="project" value="InterPro"/>
</dbReference>
<evidence type="ECO:0000313" key="4">
    <source>
        <dbReference type="Proteomes" id="UP000318093"/>
    </source>
</evidence>
<protein>
    <submittedName>
        <fullName evidence="3">Gfo/Idh/MocA family oxidoreductase</fullName>
    </submittedName>
</protein>
<dbReference type="SUPFAM" id="SSF55347">
    <property type="entry name" value="Glyceraldehyde-3-phosphate dehydrogenase-like, C-terminal domain"/>
    <property type="match status" value="1"/>
</dbReference>
<dbReference type="Gene3D" id="3.40.50.720">
    <property type="entry name" value="NAD(P)-binding Rossmann-like Domain"/>
    <property type="match status" value="1"/>
</dbReference>
<dbReference type="EMBL" id="VBAN01000346">
    <property type="protein sequence ID" value="TMI79221.1"/>
    <property type="molecule type" value="Genomic_DNA"/>
</dbReference>
<comment type="caution">
    <text evidence="3">The sequence shown here is derived from an EMBL/GenBank/DDBJ whole genome shotgun (WGS) entry which is preliminary data.</text>
</comment>
<reference evidence="3 4" key="1">
    <citation type="journal article" date="2019" name="Nat. Microbiol.">
        <title>Mediterranean grassland soil C-N compound turnover is dependent on rainfall and depth, and is mediated by genomically divergent microorganisms.</title>
        <authorList>
            <person name="Diamond S."/>
            <person name="Andeer P.F."/>
            <person name="Li Z."/>
            <person name="Crits-Christoph A."/>
            <person name="Burstein D."/>
            <person name="Anantharaman K."/>
            <person name="Lane K.R."/>
            <person name="Thomas B.C."/>
            <person name="Pan C."/>
            <person name="Northen T.R."/>
            <person name="Banfield J.F."/>
        </authorList>
    </citation>
    <scope>NUCLEOTIDE SEQUENCE [LARGE SCALE GENOMIC DNA]</scope>
    <source>
        <strain evidence="3">NP_6</strain>
    </source>
</reference>
<sequence>MNLCFVGYGAIAGVHADICRRLGHTLHTVVGRVPASTEAFAREYGFARHTLSLEEALGQHDLDAVIICSPSELHEAQARQTIEAGKPVLVELPLAMSHAAGAALAELGRRLGVPVMVAHTQRYMPAVRMVRDEVAAGRLHPYHILARFLFFRRRNVGWTGRARSWADNLLWHHSCHMVDTCLWILGMPPVDRLDIRGRVGPRYTATGIPMDLDIAIATPEGTLVNIGMSYHSEDTGLDFLFVGEERTLHIAEHMLLHRGTVLYDPAADHQYVANELQDREFFAAVTEGRQPAVSAFDVLPALAILQQVQDQNPAPAEHRARR</sequence>
<feature type="domain" description="4-carboxy-2-hydroxymuconate-6-semialdehyde dehydrogenase-like C-terminal" evidence="2">
    <location>
        <begin position="125"/>
        <end position="252"/>
    </location>
</feature>
<dbReference type="AlphaFoldDB" id="A0A537J6N9"/>
<evidence type="ECO:0000259" key="1">
    <source>
        <dbReference type="Pfam" id="PF01408"/>
    </source>
</evidence>
<organism evidence="3 4">
    <name type="scientific">Candidatus Segetimicrobium genomatis</name>
    <dbReference type="NCBI Taxonomy" id="2569760"/>
    <lineage>
        <taxon>Bacteria</taxon>
        <taxon>Bacillati</taxon>
        <taxon>Candidatus Sysuimicrobiota</taxon>
        <taxon>Candidatus Sysuimicrobiia</taxon>
        <taxon>Candidatus Sysuimicrobiales</taxon>
        <taxon>Candidatus Segetimicrobiaceae</taxon>
        <taxon>Candidatus Segetimicrobium</taxon>
    </lineage>
</organism>
<dbReference type="InterPro" id="IPR045560">
    <property type="entry name" value="LigC_C"/>
</dbReference>
<dbReference type="PANTHER" id="PTHR43377:SF1">
    <property type="entry name" value="BILIVERDIN REDUCTASE A"/>
    <property type="match status" value="1"/>
</dbReference>
<proteinExistence type="predicted"/>
<dbReference type="SUPFAM" id="SSF51735">
    <property type="entry name" value="NAD(P)-binding Rossmann-fold domains"/>
    <property type="match status" value="1"/>
</dbReference>
<dbReference type="Proteomes" id="UP000318093">
    <property type="component" value="Unassembled WGS sequence"/>
</dbReference>
<dbReference type="Pfam" id="PF19858">
    <property type="entry name" value="OxRdtase_C"/>
    <property type="match status" value="1"/>
</dbReference>
<dbReference type="InterPro" id="IPR051450">
    <property type="entry name" value="Gfo/Idh/MocA_Oxidoreductases"/>
</dbReference>
<dbReference type="Pfam" id="PF01408">
    <property type="entry name" value="GFO_IDH_MocA"/>
    <property type="match status" value="1"/>
</dbReference>
<dbReference type="InterPro" id="IPR000683">
    <property type="entry name" value="Gfo/Idh/MocA-like_OxRdtase_N"/>
</dbReference>
<dbReference type="PANTHER" id="PTHR43377">
    <property type="entry name" value="BILIVERDIN REDUCTASE A"/>
    <property type="match status" value="1"/>
</dbReference>
<accession>A0A537J6N9</accession>
<feature type="domain" description="Gfo/Idh/MocA-like oxidoreductase N-terminal" evidence="1">
    <location>
        <begin position="2"/>
        <end position="119"/>
    </location>
</feature>
<evidence type="ECO:0000259" key="2">
    <source>
        <dbReference type="Pfam" id="PF19858"/>
    </source>
</evidence>
<name>A0A537J6N9_9BACT</name>